<proteinExistence type="predicted"/>
<dbReference type="Proteomes" id="UP000054995">
    <property type="component" value="Unassembled WGS sequence"/>
</dbReference>
<reference evidence="1 3" key="1">
    <citation type="submission" date="2015-01" db="EMBL/GenBank/DDBJ databases">
        <title>Evolution of Trichinella species and genotypes.</title>
        <authorList>
            <person name="Korhonen P.K."/>
            <person name="Edoardo P."/>
            <person name="Giuseppe L.R."/>
            <person name="Gasser R.B."/>
        </authorList>
    </citation>
    <scope>NUCLEOTIDE SEQUENCE [LARGE SCALE GENOMIC DNA]</scope>
    <source>
        <strain evidence="1">ISS470</strain>
    </source>
</reference>
<evidence type="ECO:0000313" key="1">
    <source>
        <dbReference type="EMBL" id="KRY80503.1"/>
    </source>
</evidence>
<name>A0A0V1F3B6_TRIPS</name>
<keyword evidence="3" id="KW-1185">Reference proteome</keyword>
<evidence type="ECO:0000313" key="3">
    <source>
        <dbReference type="Proteomes" id="UP000054995"/>
    </source>
</evidence>
<dbReference type="AlphaFoldDB" id="A0A0V1F3B6"/>
<comment type="caution">
    <text evidence="1">The sequence shown here is derived from an EMBL/GenBank/DDBJ whole genome shotgun (WGS) entry which is preliminary data.</text>
</comment>
<sequence length="105" mass="11998">MHFVCGVHKPADQPAVEYEQADVSIATCIQHIQKEITTKRLILRSKVELTRSIEYSNQHINRPWNTNKRTSPPPIRKMLLTCPQKFAPIFVIGCLLIGCMAVDRL</sequence>
<organism evidence="1 3">
    <name type="scientific">Trichinella pseudospiralis</name>
    <name type="common">Parasitic roundworm</name>
    <dbReference type="NCBI Taxonomy" id="6337"/>
    <lineage>
        <taxon>Eukaryota</taxon>
        <taxon>Metazoa</taxon>
        <taxon>Ecdysozoa</taxon>
        <taxon>Nematoda</taxon>
        <taxon>Enoplea</taxon>
        <taxon>Dorylaimia</taxon>
        <taxon>Trichinellida</taxon>
        <taxon>Trichinellidae</taxon>
        <taxon>Trichinella</taxon>
    </lineage>
</organism>
<accession>A0A0V1F3B6</accession>
<dbReference type="EMBL" id="JYDT01000454">
    <property type="protein sequence ID" value="KRY80507.1"/>
    <property type="molecule type" value="Genomic_DNA"/>
</dbReference>
<evidence type="ECO:0000313" key="2">
    <source>
        <dbReference type="EMBL" id="KRY80507.1"/>
    </source>
</evidence>
<dbReference type="EMBL" id="JYDT01000460">
    <property type="protein sequence ID" value="KRY80503.1"/>
    <property type="molecule type" value="Genomic_DNA"/>
</dbReference>
<protein>
    <submittedName>
        <fullName evidence="1">Uncharacterized protein</fullName>
    </submittedName>
</protein>
<gene>
    <name evidence="2" type="ORF">T4D_13810</name>
    <name evidence="1" type="ORF">T4D_2127</name>
</gene>